<name>A0A1B7N3F2_9AGAM</name>
<evidence type="ECO:0000313" key="2">
    <source>
        <dbReference type="Proteomes" id="UP000092154"/>
    </source>
</evidence>
<gene>
    <name evidence="1" type="ORF">K503DRAFT_94555</name>
</gene>
<dbReference type="InParanoid" id="A0A1B7N3F2"/>
<reference evidence="1 2" key="1">
    <citation type="submission" date="2016-06" db="EMBL/GenBank/DDBJ databases">
        <title>Comparative genomics of the ectomycorrhizal sister species Rhizopogon vinicolor and Rhizopogon vesiculosus (Basidiomycota: Boletales) reveals a divergence of the mating type B locus.</title>
        <authorList>
            <consortium name="DOE Joint Genome Institute"/>
            <person name="Mujic A.B."/>
            <person name="Kuo A."/>
            <person name="Tritt A."/>
            <person name="Lipzen A."/>
            <person name="Chen C."/>
            <person name="Johnson J."/>
            <person name="Sharma A."/>
            <person name="Barry K."/>
            <person name="Grigoriev I.V."/>
            <person name="Spatafora J.W."/>
        </authorList>
    </citation>
    <scope>NUCLEOTIDE SEQUENCE [LARGE SCALE GENOMIC DNA]</scope>
    <source>
        <strain evidence="1 2">AM-OR11-026</strain>
    </source>
</reference>
<organism evidence="1 2">
    <name type="scientific">Rhizopogon vinicolor AM-OR11-026</name>
    <dbReference type="NCBI Taxonomy" id="1314800"/>
    <lineage>
        <taxon>Eukaryota</taxon>
        <taxon>Fungi</taxon>
        <taxon>Dikarya</taxon>
        <taxon>Basidiomycota</taxon>
        <taxon>Agaricomycotina</taxon>
        <taxon>Agaricomycetes</taxon>
        <taxon>Agaricomycetidae</taxon>
        <taxon>Boletales</taxon>
        <taxon>Suillineae</taxon>
        <taxon>Rhizopogonaceae</taxon>
        <taxon>Rhizopogon</taxon>
    </lineage>
</organism>
<dbReference type="EMBL" id="KV448253">
    <property type="protein sequence ID" value="OAX39341.1"/>
    <property type="molecule type" value="Genomic_DNA"/>
</dbReference>
<dbReference type="Proteomes" id="UP000092154">
    <property type="component" value="Unassembled WGS sequence"/>
</dbReference>
<accession>A0A1B7N3F2</accession>
<dbReference type="OrthoDB" id="10518343at2759"/>
<keyword evidence="2" id="KW-1185">Reference proteome</keyword>
<sequence>MAAALQQACGNAVDSQTSRGQAAAVAPGSQVVIQGQPSQLTPRHNSSPGIEEPSYVIGCCGFDVHFVRRRSTYSGDYTLQAQGTIPR</sequence>
<evidence type="ECO:0000313" key="1">
    <source>
        <dbReference type="EMBL" id="OAX39341.1"/>
    </source>
</evidence>
<dbReference type="AlphaFoldDB" id="A0A1B7N3F2"/>
<protein>
    <submittedName>
        <fullName evidence="1">Uncharacterized protein</fullName>
    </submittedName>
</protein>
<proteinExistence type="predicted"/>